<reference evidence="3 4" key="1">
    <citation type="submission" date="2018-01" db="EMBL/GenBank/DDBJ databases">
        <title>Draft genome sequence of Jishengella sp. NA12.</title>
        <authorList>
            <person name="Sahin N."/>
            <person name="Ay H."/>
            <person name="Saygin H."/>
        </authorList>
    </citation>
    <scope>NUCLEOTIDE SEQUENCE [LARGE SCALE GENOMIC DNA]</scope>
    <source>
        <strain evidence="3 4">NA12</strain>
    </source>
</reference>
<evidence type="ECO:0000313" key="4">
    <source>
        <dbReference type="Proteomes" id="UP000248924"/>
    </source>
</evidence>
<dbReference type="OrthoDB" id="9797664at2"/>
<dbReference type="AlphaFoldDB" id="A0A2W2EKJ5"/>
<dbReference type="PANTHER" id="PTHR10009">
    <property type="entry name" value="PROTEIN YELLOW-RELATED"/>
    <property type="match status" value="1"/>
</dbReference>
<protein>
    <submittedName>
        <fullName evidence="3">Gluconolaconase</fullName>
    </submittedName>
</protein>
<keyword evidence="2" id="KW-0964">Secreted</keyword>
<proteinExistence type="predicted"/>
<dbReference type="GO" id="GO:0005576">
    <property type="term" value="C:extracellular region"/>
    <property type="evidence" value="ECO:0007669"/>
    <property type="project" value="UniProtKB-SubCell"/>
</dbReference>
<name>A0A2W2EKJ5_9ACTN</name>
<dbReference type="Gene3D" id="2.120.10.30">
    <property type="entry name" value="TolB, C-terminal domain"/>
    <property type="match status" value="1"/>
</dbReference>
<dbReference type="InterPro" id="IPR011042">
    <property type="entry name" value="6-blade_b-propeller_TolB-like"/>
</dbReference>
<evidence type="ECO:0000256" key="2">
    <source>
        <dbReference type="ARBA" id="ARBA00022525"/>
    </source>
</evidence>
<dbReference type="RefSeq" id="WP_111217239.1">
    <property type="nucleotide sequence ID" value="NZ_POTY01000196.1"/>
</dbReference>
<dbReference type="PANTHER" id="PTHR10009:SF18">
    <property type="entry name" value="PROTEIN YELLOW-LIKE PROTEIN"/>
    <property type="match status" value="1"/>
</dbReference>
<accession>A0A2W2EKJ5</accession>
<comment type="subcellular location">
    <subcellularLocation>
        <location evidence="1">Secreted</location>
    </subcellularLocation>
</comment>
<dbReference type="SUPFAM" id="SSF63829">
    <property type="entry name" value="Calcium-dependent phosphotriesterase"/>
    <property type="match status" value="1"/>
</dbReference>
<gene>
    <name evidence="3" type="ORF">C1I95_25015</name>
</gene>
<dbReference type="EMBL" id="POTY01000196">
    <property type="protein sequence ID" value="PZG12828.1"/>
    <property type="molecule type" value="Genomic_DNA"/>
</dbReference>
<dbReference type="InterPro" id="IPR017996">
    <property type="entry name" value="MRJP/yellow-related"/>
</dbReference>
<evidence type="ECO:0000313" key="3">
    <source>
        <dbReference type="EMBL" id="PZG12828.1"/>
    </source>
</evidence>
<keyword evidence="4" id="KW-1185">Reference proteome</keyword>
<dbReference type="Proteomes" id="UP000248924">
    <property type="component" value="Unassembled WGS sequence"/>
</dbReference>
<dbReference type="Pfam" id="PF03022">
    <property type="entry name" value="MRJP"/>
    <property type="match status" value="1"/>
</dbReference>
<comment type="caution">
    <text evidence="3">The sequence shown here is derived from an EMBL/GenBank/DDBJ whole genome shotgun (WGS) entry which is preliminary data.</text>
</comment>
<evidence type="ECO:0000256" key="1">
    <source>
        <dbReference type="ARBA" id="ARBA00004613"/>
    </source>
</evidence>
<sequence>MSEPVSAEPVNELELVHAFTGPMPTGVSVSHTGRIFVNFPRWGDDVPATVVELRDGREVPFPDEAWNQPGSDDDPEAFVSVQNIVVDPADRLWVLDTGSPMFQPTRPGGPKLVRVDLDSDAVAQVISFPPDVALPTTYLNDVRFDLRRGAAGIAYITDSAVAGPNGIIVVDLATGASWRRLHDHPSTKAEPPSTFRPVVEGRPFEERPVDGPPQPVMIGSDGIAISADGSRLYYCSLASRHWYSVATDALADVSVGADEVAATVVHEGEKGGGSDGLESDDAGRVYLASYEHNAVLRRRPDGEYETVVHDPRLLWPDTMSVAVDGHLYVTANQLHRQANYHRGNDLRRKPYALFRTRIDAGPVLLR</sequence>
<organism evidence="3 4">
    <name type="scientific">Micromonospora craterilacus</name>
    <dbReference type="NCBI Taxonomy" id="1655439"/>
    <lineage>
        <taxon>Bacteria</taxon>
        <taxon>Bacillati</taxon>
        <taxon>Actinomycetota</taxon>
        <taxon>Actinomycetes</taxon>
        <taxon>Micromonosporales</taxon>
        <taxon>Micromonosporaceae</taxon>
        <taxon>Micromonospora</taxon>
    </lineage>
</organism>